<dbReference type="InterPro" id="IPR003439">
    <property type="entry name" value="ABC_transporter-like_ATP-bd"/>
</dbReference>
<evidence type="ECO:0000313" key="4">
    <source>
        <dbReference type="EMBL" id="MBK3427828.1"/>
    </source>
</evidence>
<evidence type="ECO:0000256" key="1">
    <source>
        <dbReference type="ARBA" id="ARBA00022741"/>
    </source>
</evidence>
<dbReference type="GO" id="GO:0022857">
    <property type="term" value="F:transmembrane transporter activity"/>
    <property type="evidence" value="ECO:0007669"/>
    <property type="project" value="TreeGrafter"/>
</dbReference>
<dbReference type="AlphaFoldDB" id="A0A8I1HRI2"/>
<keyword evidence="2" id="KW-0067">ATP-binding</keyword>
<dbReference type="Gene3D" id="3.40.50.300">
    <property type="entry name" value="P-loop containing nucleotide triphosphate hydrolases"/>
    <property type="match status" value="2"/>
</dbReference>
<name>A0A8I1HRI2_9CORY</name>
<dbReference type="CDD" id="cd00267">
    <property type="entry name" value="ABC_ATPase"/>
    <property type="match status" value="1"/>
</dbReference>
<dbReference type="GO" id="GO:0016887">
    <property type="term" value="F:ATP hydrolysis activity"/>
    <property type="evidence" value="ECO:0007669"/>
    <property type="project" value="InterPro"/>
</dbReference>
<keyword evidence="1" id="KW-0547">Nucleotide-binding</keyword>
<dbReference type="RefSeq" id="WP_200435640.1">
    <property type="nucleotide sequence ID" value="NZ_JAEHFL010000006.1"/>
</dbReference>
<evidence type="ECO:0000313" key="5">
    <source>
        <dbReference type="Proteomes" id="UP000603369"/>
    </source>
</evidence>
<keyword evidence="5" id="KW-1185">Reference proteome</keyword>
<dbReference type="Pfam" id="PF00005">
    <property type="entry name" value="ABC_tran"/>
    <property type="match status" value="1"/>
</dbReference>
<sequence length="378" mass="40391">MDLARIKPNPGAIYQVLVEPDTAVEDVAVHLAEHLSTEAIIGADASAQISFLRETCIEEVVLGLENAGVPAPEMQRRGERMLRAVGLSDYCEHNPTQLSGGQTRRLAAACVAIREPEIMIVCEPGAGLDADSRTQVVRLLQAMPETCVISVSSSSWPDLGGDIIGTDPLVAAVDLPRVSASPRTGSIGPLTARRGAAKKKWWHFSQPRGTSFSVGPVEIPITESAVTWLRGDNGSGKTTLLRAAAGLDGAGAVPNPPALALQSPFDQAVFPTVEEFVPNDTLRNLLGLNPADHPLDLSSSRLRLAQIAHVIGQQRPVVLLDEPDTLLSAADRWLMHQLIHYALQSGSALVVTCHDSKFVAEIETYAEVTEKTLLAPQL</sequence>
<reference evidence="4 5" key="1">
    <citation type="submission" date="2020-12" db="EMBL/GenBank/DDBJ databases">
        <title>Draft genome sequence of the commensal strain Corynebacterium tuberculostearicum MFP09/CIP 102622 isolated from human skin.</title>
        <authorList>
            <person name="Boukerb A.M."/>
            <person name="Janvier X."/>
            <person name="Feuilloley M.G.J."/>
            <person name="Groboillot A."/>
        </authorList>
    </citation>
    <scope>NUCLEOTIDE SEQUENCE [LARGE SCALE GENOMIC DNA]</scope>
    <source>
        <strain evidence="4 5">CIP 102622</strain>
    </source>
</reference>
<comment type="caution">
    <text evidence="4">The sequence shown here is derived from an EMBL/GenBank/DDBJ whole genome shotgun (WGS) entry which is preliminary data.</text>
</comment>
<protein>
    <submittedName>
        <fullName evidence="4">ABC transporter</fullName>
    </submittedName>
</protein>
<evidence type="ECO:0000256" key="2">
    <source>
        <dbReference type="ARBA" id="ARBA00022840"/>
    </source>
</evidence>
<evidence type="ECO:0000259" key="3">
    <source>
        <dbReference type="SMART" id="SM00382"/>
    </source>
</evidence>
<dbReference type="InterPro" id="IPR015854">
    <property type="entry name" value="ABC_transpr_LolD-like"/>
</dbReference>
<gene>
    <name evidence="4" type="ORF">JDP02_04755</name>
</gene>
<proteinExistence type="predicted"/>
<accession>A0A8I1HRI2</accession>
<dbReference type="PANTHER" id="PTHR24220:SF614">
    <property type="entry name" value="ABC TRANSPORTER ATP-BINDING PROTEIN SSO1893-RELATED"/>
    <property type="match status" value="1"/>
</dbReference>
<organism evidence="4 5">
    <name type="scientific">Corynebacterium tuberculostearicum</name>
    <dbReference type="NCBI Taxonomy" id="38304"/>
    <lineage>
        <taxon>Bacteria</taxon>
        <taxon>Bacillati</taxon>
        <taxon>Actinomycetota</taxon>
        <taxon>Actinomycetes</taxon>
        <taxon>Mycobacteriales</taxon>
        <taxon>Corynebacteriaceae</taxon>
        <taxon>Corynebacterium</taxon>
    </lineage>
</organism>
<dbReference type="InterPro" id="IPR003593">
    <property type="entry name" value="AAA+_ATPase"/>
</dbReference>
<dbReference type="InterPro" id="IPR027417">
    <property type="entry name" value="P-loop_NTPase"/>
</dbReference>
<dbReference type="EMBL" id="JAEHFL010000006">
    <property type="protein sequence ID" value="MBK3427828.1"/>
    <property type="molecule type" value="Genomic_DNA"/>
</dbReference>
<feature type="domain" description="AAA+ ATPase" evidence="3">
    <location>
        <begin position="223"/>
        <end position="378"/>
    </location>
</feature>
<dbReference type="SUPFAM" id="SSF52540">
    <property type="entry name" value="P-loop containing nucleoside triphosphate hydrolases"/>
    <property type="match status" value="2"/>
</dbReference>
<dbReference type="Proteomes" id="UP000603369">
    <property type="component" value="Unassembled WGS sequence"/>
</dbReference>
<dbReference type="PANTHER" id="PTHR24220">
    <property type="entry name" value="IMPORT ATP-BINDING PROTEIN"/>
    <property type="match status" value="1"/>
</dbReference>
<dbReference type="GO" id="GO:0005524">
    <property type="term" value="F:ATP binding"/>
    <property type="evidence" value="ECO:0007669"/>
    <property type="project" value="UniProtKB-KW"/>
</dbReference>
<dbReference type="SMART" id="SM00382">
    <property type="entry name" value="AAA"/>
    <property type="match status" value="1"/>
</dbReference>
<dbReference type="GO" id="GO:0005886">
    <property type="term" value="C:plasma membrane"/>
    <property type="evidence" value="ECO:0007669"/>
    <property type="project" value="TreeGrafter"/>
</dbReference>